<evidence type="ECO:0000256" key="9">
    <source>
        <dbReference type="ARBA" id="ARBA00023141"/>
    </source>
</evidence>
<evidence type="ECO:0000313" key="13">
    <source>
        <dbReference type="Proteomes" id="UP000000719"/>
    </source>
</evidence>
<evidence type="ECO:0000313" key="12">
    <source>
        <dbReference type="EMBL" id="ACL69792.1"/>
    </source>
</evidence>
<name>B8CWX3_HALOH</name>
<dbReference type="Pfam" id="PF20463">
    <property type="entry name" value="PDH_C"/>
    <property type="match status" value="1"/>
</dbReference>
<keyword evidence="13" id="KW-1185">Reference proteome</keyword>
<dbReference type="STRING" id="373903.Hore_10360"/>
<organism evidence="12 13">
    <name type="scientific">Halothermothrix orenii (strain H 168 / OCM 544 / DSM 9562)</name>
    <dbReference type="NCBI Taxonomy" id="373903"/>
    <lineage>
        <taxon>Bacteria</taxon>
        <taxon>Bacillati</taxon>
        <taxon>Bacillota</taxon>
        <taxon>Clostridia</taxon>
        <taxon>Halanaerobiales</taxon>
        <taxon>Halothermotrichaceae</taxon>
        <taxon>Halothermothrix</taxon>
    </lineage>
</organism>
<gene>
    <name evidence="12" type="ordered locus">Hore_10360</name>
</gene>
<feature type="domain" description="Prephenate/arogenate dehydrogenase" evidence="11">
    <location>
        <begin position="2"/>
        <end position="286"/>
    </location>
</feature>
<dbReference type="InterPro" id="IPR003099">
    <property type="entry name" value="Prephen_DH"/>
</dbReference>
<reference evidence="12 13" key="1">
    <citation type="journal article" date="2009" name="PLoS ONE">
        <title>Genome analysis of the anaerobic thermohalophilic bacterium Halothermothrix orenii.</title>
        <authorList>
            <person name="Mavromatis K."/>
            <person name="Ivanova N."/>
            <person name="Anderson I."/>
            <person name="Lykidis A."/>
            <person name="Hooper S.D."/>
            <person name="Sun H."/>
            <person name="Kunin V."/>
            <person name="Lapidus A."/>
            <person name="Hugenholtz P."/>
            <person name="Patel B."/>
            <person name="Kyrpides N.C."/>
        </authorList>
    </citation>
    <scope>NUCLEOTIDE SEQUENCE [LARGE SCALE GENOMIC DNA]</scope>
    <source>
        <strain evidence="13">H 168 / OCM 544 / DSM 9562</strain>
    </source>
</reference>
<dbReference type="Gene3D" id="3.40.50.720">
    <property type="entry name" value="NAD(P)-binding Rossmann-like Domain"/>
    <property type="match status" value="1"/>
</dbReference>
<dbReference type="InterPro" id="IPR046826">
    <property type="entry name" value="PDH_N"/>
</dbReference>
<dbReference type="OrthoDB" id="9802008at2"/>
<dbReference type="GO" id="GO:0006571">
    <property type="term" value="P:tyrosine biosynthetic process"/>
    <property type="evidence" value="ECO:0007669"/>
    <property type="project" value="UniProtKB-KW"/>
</dbReference>
<dbReference type="InterPro" id="IPR036291">
    <property type="entry name" value="NAD(P)-bd_dom_sf"/>
</dbReference>
<dbReference type="KEGG" id="hor:Hore_10360"/>
<comment type="similarity">
    <text evidence="2">Belongs to the prephenate/arogenate dehydrogenase family.</text>
</comment>
<dbReference type="AlphaFoldDB" id="B8CWX3"/>
<proteinExistence type="inferred from homology"/>
<evidence type="ECO:0000256" key="10">
    <source>
        <dbReference type="ARBA" id="ARBA00049260"/>
    </source>
</evidence>
<evidence type="ECO:0000256" key="4">
    <source>
        <dbReference type="ARBA" id="ARBA00016891"/>
    </source>
</evidence>
<dbReference type="InterPro" id="IPR050812">
    <property type="entry name" value="Preph/Arog_dehydrog"/>
</dbReference>
<dbReference type="EC" id="1.3.1.12" evidence="3"/>
<accession>B8CWX3</accession>
<comment type="pathway">
    <text evidence="1">Amino-acid biosynthesis; L-tyrosine biosynthesis; (4-hydroxyphenyl)pyruvate from prephenate (NAD(+) route): step 1/1.</text>
</comment>
<protein>
    <recommendedName>
        <fullName evidence="4">Prephenate dehydrogenase</fullName>
        <ecNumber evidence="3">1.3.1.12</ecNumber>
    </recommendedName>
</protein>
<keyword evidence="5" id="KW-0827">Tyrosine biosynthesis</keyword>
<evidence type="ECO:0000256" key="6">
    <source>
        <dbReference type="ARBA" id="ARBA00022605"/>
    </source>
</evidence>
<evidence type="ECO:0000256" key="5">
    <source>
        <dbReference type="ARBA" id="ARBA00022498"/>
    </source>
</evidence>
<dbReference type="EMBL" id="CP001098">
    <property type="protein sequence ID" value="ACL69792.1"/>
    <property type="molecule type" value="Genomic_DNA"/>
</dbReference>
<dbReference type="GO" id="GO:0004665">
    <property type="term" value="F:prephenate dehydrogenase (NADP+) activity"/>
    <property type="evidence" value="ECO:0007669"/>
    <property type="project" value="InterPro"/>
</dbReference>
<dbReference type="PANTHER" id="PTHR21363">
    <property type="entry name" value="PREPHENATE DEHYDROGENASE"/>
    <property type="match status" value="1"/>
</dbReference>
<evidence type="ECO:0000259" key="11">
    <source>
        <dbReference type="PROSITE" id="PS51176"/>
    </source>
</evidence>
<evidence type="ECO:0000256" key="1">
    <source>
        <dbReference type="ARBA" id="ARBA00005067"/>
    </source>
</evidence>
<comment type="catalytic activity">
    <reaction evidence="10">
        <text>prephenate + NAD(+) = 3-(4-hydroxyphenyl)pyruvate + CO2 + NADH</text>
        <dbReference type="Rhea" id="RHEA:13869"/>
        <dbReference type="ChEBI" id="CHEBI:16526"/>
        <dbReference type="ChEBI" id="CHEBI:29934"/>
        <dbReference type="ChEBI" id="CHEBI:36242"/>
        <dbReference type="ChEBI" id="CHEBI:57540"/>
        <dbReference type="ChEBI" id="CHEBI:57945"/>
        <dbReference type="EC" id="1.3.1.12"/>
    </reaction>
</comment>
<dbReference type="PANTHER" id="PTHR21363:SF0">
    <property type="entry name" value="PREPHENATE DEHYDROGENASE [NADP(+)]"/>
    <property type="match status" value="1"/>
</dbReference>
<dbReference type="SUPFAM" id="SSF48179">
    <property type="entry name" value="6-phosphogluconate dehydrogenase C-terminal domain-like"/>
    <property type="match status" value="1"/>
</dbReference>
<keyword evidence="9" id="KW-0057">Aromatic amino acid biosynthesis</keyword>
<dbReference type="Proteomes" id="UP000000719">
    <property type="component" value="Chromosome"/>
</dbReference>
<keyword evidence="6" id="KW-0028">Amino-acid biosynthesis</keyword>
<dbReference type="FunFam" id="3.40.50.720:FF:000208">
    <property type="entry name" value="Prephenate dehydrogenase"/>
    <property type="match status" value="1"/>
</dbReference>
<dbReference type="SUPFAM" id="SSF51735">
    <property type="entry name" value="NAD(P)-binding Rossmann-fold domains"/>
    <property type="match status" value="1"/>
</dbReference>
<evidence type="ECO:0000256" key="8">
    <source>
        <dbReference type="ARBA" id="ARBA00023027"/>
    </source>
</evidence>
<dbReference type="PROSITE" id="PS51176">
    <property type="entry name" value="PDH_ADH"/>
    <property type="match status" value="1"/>
</dbReference>
<dbReference type="InterPro" id="IPR008927">
    <property type="entry name" value="6-PGluconate_DH-like_C_sf"/>
</dbReference>
<dbReference type="Pfam" id="PF02153">
    <property type="entry name" value="PDH_N"/>
    <property type="match status" value="1"/>
</dbReference>
<evidence type="ECO:0000256" key="2">
    <source>
        <dbReference type="ARBA" id="ARBA00007964"/>
    </source>
</evidence>
<dbReference type="Gene3D" id="1.10.3660.10">
    <property type="entry name" value="6-phosphogluconate dehydrogenase C-terminal like domain"/>
    <property type="match status" value="1"/>
</dbReference>
<dbReference type="GO" id="GO:0008977">
    <property type="term" value="F:prephenate dehydrogenase (NAD+) activity"/>
    <property type="evidence" value="ECO:0007669"/>
    <property type="project" value="UniProtKB-EC"/>
</dbReference>
<evidence type="ECO:0000256" key="3">
    <source>
        <dbReference type="ARBA" id="ARBA00012068"/>
    </source>
</evidence>
<dbReference type="HOGENOM" id="CLU_055968_2_0_9"/>
<dbReference type="FunFam" id="1.10.3660.10:FF:000003">
    <property type="entry name" value="Prephenate dehydrogenase"/>
    <property type="match status" value="1"/>
</dbReference>
<dbReference type="InterPro" id="IPR046825">
    <property type="entry name" value="PDH_C"/>
</dbReference>
<dbReference type="eggNOG" id="COG0287">
    <property type="taxonomic scope" value="Bacteria"/>
</dbReference>
<keyword evidence="8" id="KW-0520">NAD</keyword>
<dbReference type="RefSeq" id="WP_012635977.1">
    <property type="nucleotide sequence ID" value="NC_011899.1"/>
</dbReference>
<evidence type="ECO:0000256" key="7">
    <source>
        <dbReference type="ARBA" id="ARBA00023002"/>
    </source>
</evidence>
<dbReference type="GO" id="GO:0070403">
    <property type="term" value="F:NAD+ binding"/>
    <property type="evidence" value="ECO:0007669"/>
    <property type="project" value="InterPro"/>
</dbReference>
<keyword evidence="7 12" id="KW-0560">Oxidoreductase</keyword>
<sequence>MYRVGIIGLGLMGGSLGLALHKYLPNIQVYGQDIKKDNIDYSITHGIIDKELTTSQLKNMDLIFIATPVRKVVGVIKEIYPYLNSTKTIITDMGSTKAGIIKEVTRFFPDLKFIGGHPMTGKETSGPSVADPELFKDKNYILVTEGKDAETGIIEDILIKIGARIYYLNPEEHDFMVSFTSHLPQVISTLMINILTRLEKDYNEITNLIGGGFLDLTRIAASNPDMWVDIFISNRDNILKQIDLFMTEFNKIKVSLRNNDEEVLYRFMKSGRQRRKDLEKVITGGTQNKKE</sequence>